<keyword evidence="5" id="KW-1015">Disulfide bond</keyword>
<organism evidence="9 10">
    <name type="scientific">Microbacterium gallinarum</name>
    <dbReference type="NCBI Taxonomy" id="2762209"/>
    <lineage>
        <taxon>Bacteria</taxon>
        <taxon>Bacillati</taxon>
        <taxon>Actinomycetota</taxon>
        <taxon>Actinomycetes</taxon>
        <taxon>Micrococcales</taxon>
        <taxon>Microbacteriaceae</taxon>
        <taxon>Microbacterium</taxon>
    </lineage>
</organism>
<keyword evidence="6" id="KW-0326">Glycosidase</keyword>
<dbReference type="Pfam" id="PF13385">
    <property type="entry name" value="Laminin_G_3"/>
    <property type="match status" value="1"/>
</dbReference>
<dbReference type="Gene3D" id="2.60.120.200">
    <property type="match status" value="1"/>
</dbReference>
<proteinExistence type="inferred from homology"/>
<dbReference type="CDD" id="cd08983">
    <property type="entry name" value="GH43_Bt3655-like"/>
    <property type="match status" value="1"/>
</dbReference>
<evidence type="ECO:0000256" key="4">
    <source>
        <dbReference type="ARBA" id="ARBA00022801"/>
    </source>
</evidence>
<dbReference type="Gene3D" id="2.115.10.20">
    <property type="entry name" value="Glycosyl hydrolase domain, family 43"/>
    <property type="match status" value="1"/>
</dbReference>
<accession>A0ABR8WZT9</accession>
<dbReference type="InterPro" id="IPR006311">
    <property type="entry name" value="TAT_signal"/>
</dbReference>
<dbReference type="SMART" id="SM00560">
    <property type="entry name" value="LamGL"/>
    <property type="match status" value="1"/>
</dbReference>
<dbReference type="SUPFAM" id="SSF75005">
    <property type="entry name" value="Arabinanase/levansucrase/invertase"/>
    <property type="match status" value="1"/>
</dbReference>
<evidence type="ECO:0000256" key="7">
    <source>
        <dbReference type="SAM" id="SignalP"/>
    </source>
</evidence>
<dbReference type="RefSeq" id="WP_191764159.1">
    <property type="nucleotide sequence ID" value="NZ_JACSPM010000001.1"/>
</dbReference>
<dbReference type="InterPro" id="IPR006710">
    <property type="entry name" value="Glyco_hydro_43"/>
</dbReference>
<evidence type="ECO:0000256" key="5">
    <source>
        <dbReference type="ARBA" id="ARBA00023157"/>
    </source>
</evidence>
<evidence type="ECO:0000313" key="10">
    <source>
        <dbReference type="Proteomes" id="UP000602532"/>
    </source>
</evidence>
<evidence type="ECO:0000256" key="1">
    <source>
        <dbReference type="ARBA" id="ARBA00004834"/>
    </source>
</evidence>
<dbReference type="InterPro" id="IPR013783">
    <property type="entry name" value="Ig-like_fold"/>
</dbReference>
<dbReference type="Gene3D" id="2.60.40.10">
    <property type="entry name" value="Immunoglobulins"/>
    <property type="match status" value="1"/>
</dbReference>
<dbReference type="PANTHER" id="PTHR43301:SF3">
    <property type="entry name" value="ARABINAN ENDO-1,5-ALPHA-L-ARABINOSIDASE A-RELATED"/>
    <property type="match status" value="1"/>
</dbReference>
<dbReference type="PANTHER" id="PTHR43301">
    <property type="entry name" value="ARABINAN ENDO-1,5-ALPHA-L-ARABINOSIDASE"/>
    <property type="match status" value="1"/>
</dbReference>
<dbReference type="PROSITE" id="PS51318">
    <property type="entry name" value="TAT"/>
    <property type="match status" value="1"/>
</dbReference>
<evidence type="ECO:0000256" key="3">
    <source>
        <dbReference type="ARBA" id="ARBA00022729"/>
    </source>
</evidence>
<dbReference type="SUPFAM" id="SSF49899">
    <property type="entry name" value="Concanavalin A-like lectins/glucanases"/>
    <property type="match status" value="1"/>
</dbReference>
<dbReference type="InterPro" id="IPR023296">
    <property type="entry name" value="Glyco_hydro_beta-prop_sf"/>
</dbReference>
<dbReference type="InterPro" id="IPR050727">
    <property type="entry name" value="GH43_arabinanases"/>
</dbReference>
<keyword evidence="10" id="KW-1185">Reference proteome</keyword>
<name>A0ABR8WZT9_9MICO</name>
<comment type="caution">
    <text evidence="9">The sequence shown here is derived from an EMBL/GenBank/DDBJ whole genome shotgun (WGS) entry which is preliminary data.</text>
</comment>
<evidence type="ECO:0000259" key="8">
    <source>
        <dbReference type="SMART" id="SM00560"/>
    </source>
</evidence>
<feature type="domain" description="LamG-like jellyroll fold" evidence="8">
    <location>
        <begin position="113"/>
        <end position="247"/>
    </location>
</feature>
<dbReference type="InterPro" id="IPR046780">
    <property type="entry name" value="aBig_2"/>
</dbReference>
<reference evidence="9 10" key="1">
    <citation type="submission" date="2020-08" db="EMBL/GenBank/DDBJ databases">
        <title>A Genomic Blueprint of the Chicken Gut Microbiome.</title>
        <authorList>
            <person name="Gilroy R."/>
            <person name="Ravi A."/>
            <person name="Getino M."/>
            <person name="Pursley I."/>
            <person name="Horton D.L."/>
            <person name="Alikhan N.-F."/>
            <person name="Baker D."/>
            <person name="Gharbi K."/>
            <person name="Hall N."/>
            <person name="Watson M."/>
            <person name="Adriaenssens E.M."/>
            <person name="Foster-Nyarko E."/>
            <person name="Jarju S."/>
            <person name="Secka A."/>
            <person name="Antonio M."/>
            <person name="Oren A."/>
            <person name="Chaudhuri R."/>
            <person name="La Ragione R.M."/>
            <person name="Hildebrand F."/>
            <person name="Pallen M.J."/>
        </authorList>
    </citation>
    <scope>NUCLEOTIDE SEQUENCE [LARGE SCALE GENOMIC DNA]</scope>
    <source>
        <strain evidence="9 10">Sa1CUA4</strain>
    </source>
</reference>
<feature type="signal peptide" evidence="7">
    <location>
        <begin position="1"/>
        <end position="34"/>
    </location>
</feature>
<dbReference type="InterPro" id="IPR013320">
    <property type="entry name" value="ConA-like_dom_sf"/>
</dbReference>
<dbReference type="Pfam" id="PF04616">
    <property type="entry name" value="Glyco_hydro_43"/>
    <property type="match status" value="1"/>
</dbReference>
<comment type="pathway">
    <text evidence="1">Glycan metabolism; L-arabinan degradation.</text>
</comment>
<evidence type="ECO:0000256" key="2">
    <source>
        <dbReference type="ARBA" id="ARBA00009865"/>
    </source>
</evidence>
<dbReference type="Proteomes" id="UP000602532">
    <property type="component" value="Unassembled WGS sequence"/>
</dbReference>
<dbReference type="EMBL" id="JACSPM010000001">
    <property type="protein sequence ID" value="MBD8022592.1"/>
    <property type="molecule type" value="Genomic_DNA"/>
</dbReference>
<evidence type="ECO:0000313" key="9">
    <source>
        <dbReference type="EMBL" id="MBD8022592.1"/>
    </source>
</evidence>
<keyword evidence="4" id="KW-0378">Hydrolase</keyword>
<dbReference type="InterPro" id="IPR006558">
    <property type="entry name" value="LamG-like"/>
</dbReference>
<evidence type="ECO:0000256" key="6">
    <source>
        <dbReference type="ARBA" id="ARBA00023295"/>
    </source>
</evidence>
<gene>
    <name evidence="9" type="ORF">H9622_03180</name>
</gene>
<protein>
    <submittedName>
        <fullName evidence="9">Family 43 glycosylhydrolase</fullName>
    </submittedName>
</protein>
<sequence length="972" mass="100821">MTAPTRIRRRVLGVVAVASVVAAGLLPAAAAATASEPLRDRLVAEYLFDEASGDALRNTADGDAAPGDPLDAVVRNYVADQRSEAGTLRLTGGAKTSTGNWVELPDDLLAGAGSATVSIDVKSDPTMLTSNHFLWNIGNDATQQYWFANARGPRSAITVGSATGEKNATGYGVTANRWHSLTAVIDADADTLTFYTDGQRAGVIKTTLTPADITQTLNTIGRAPWPDTLFKGSVGAFRVYDRALSDIEVVALSELDAAPHAAELASASSAKLASLDLGDTSAVTTDLQLVTLHGVRWASSDPAVIAPDGTVTRPAPGQPAAVVTLTASATTRGQAASTPRTFTVTVPALTAADLAADRNALRLPEQVRGNLALPARGVAGSPIRWESSDEDVITDAATGAAAAGVVTRPAWGEAPAEVTLTATIGDGPDALTRAFAVDVQPLPRAATDSRYLFAYFTADTVAGENIFLAASQGNSAMSWDVLGGGAPLVTSTIGEMGLRDPFILRAPEGDRFYLIATDLSIGRNSSWDRALDQGSTHLEIWESADLRTWSQQRHVKVSGPNASMTWAPEAYWDAEAGEFVVYWSSRVYLDGTRPYDKAGTPNSTYSKVMYATTRDFVTFSPAKVWEDAGDRIDSTMIEDDGTFYRFTKEVTGCVDIVQESSDDMHALTVPGDYAWQTDASCISKTARNTTRTTEGPTIFRANAGDTSLPAGVDEGFYLFVDDFTGVGYLPLFTESLATPQWRTVTGALPKSRHGSVLPVTLNQWEAAKGAALTKVATEIELDGVEAGDTLRPGDALIATVSAADGGAVAGSVTFTVGDLTVDAPIVSKDGVYVAEAVVPDTDAAGEAAELTAAYAGFDVLSGSISAPVAVVVGDAPVLAVEASVTARCVAGKVVQVVTVTNTDDVAIGATAAGAYGSKTFASIAAGKSSSASFTTRQPSIPLGSLTLTATATVAGAPVTLTADAAYPAATCG</sequence>
<comment type="similarity">
    <text evidence="2">Belongs to the glycosyl hydrolase 43 family.</text>
</comment>
<keyword evidence="3 7" id="KW-0732">Signal</keyword>
<feature type="chain" id="PRO_5046307906" evidence="7">
    <location>
        <begin position="35"/>
        <end position="972"/>
    </location>
</feature>
<dbReference type="Pfam" id="PF20578">
    <property type="entry name" value="aBig_2"/>
    <property type="match status" value="2"/>
</dbReference>